<accession>A0A1G1V9G9</accession>
<organism evidence="2 3">
    <name type="scientific">Candidatus Blackburnbacteria bacterium RIFCSPHIGHO2_02_FULL_44_20</name>
    <dbReference type="NCBI Taxonomy" id="1797516"/>
    <lineage>
        <taxon>Bacteria</taxon>
        <taxon>Candidatus Blackburniibacteriota</taxon>
    </lineage>
</organism>
<dbReference type="Proteomes" id="UP000178319">
    <property type="component" value="Unassembled WGS sequence"/>
</dbReference>
<name>A0A1G1V9G9_9BACT</name>
<dbReference type="STRING" id="1797516.A3D26_01095"/>
<gene>
    <name evidence="2" type="ORF">A3D26_01095</name>
</gene>
<dbReference type="AlphaFoldDB" id="A0A1G1V9G9"/>
<protein>
    <submittedName>
        <fullName evidence="2">Uncharacterized protein</fullName>
    </submittedName>
</protein>
<feature type="coiled-coil region" evidence="1">
    <location>
        <begin position="97"/>
        <end position="124"/>
    </location>
</feature>
<comment type="caution">
    <text evidence="2">The sequence shown here is derived from an EMBL/GenBank/DDBJ whole genome shotgun (WGS) entry which is preliminary data.</text>
</comment>
<dbReference type="EMBL" id="MHBZ01000010">
    <property type="protein sequence ID" value="OGY11852.1"/>
    <property type="molecule type" value="Genomic_DNA"/>
</dbReference>
<keyword evidence="1" id="KW-0175">Coiled coil</keyword>
<evidence type="ECO:0000313" key="2">
    <source>
        <dbReference type="EMBL" id="OGY11852.1"/>
    </source>
</evidence>
<evidence type="ECO:0000313" key="3">
    <source>
        <dbReference type="Proteomes" id="UP000178319"/>
    </source>
</evidence>
<evidence type="ECO:0000256" key="1">
    <source>
        <dbReference type="SAM" id="Coils"/>
    </source>
</evidence>
<reference evidence="2 3" key="1">
    <citation type="journal article" date="2016" name="Nat. Commun.">
        <title>Thousands of microbial genomes shed light on interconnected biogeochemical processes in an aquifer system.</title>
        <authorList>
            <person name="Anantharaman K."/>
            <person name="Brown C.T."/>
            <person name="Hug L.A."/>
            <person name="Sharon I."/>
            <person name="Castelle C.J."/>
            <person name="Probst A.J."/>
            <person name="Thomas B.C."/>
            <person name="Singh A."/>
            <person name="Wilkins M.J."/>
            <person name="Karaoz U."/>
            <person name="Brodie E.L."/>
            <person name="Williams K.H."/>
            <person name="Hubbard S.S."/>
            <person name="Banfield J.F."/>
        </authorList>
    </citation>
    <scope>NUCLEOTIDE SEQUENCE [LARGE SCALE GENOMIC DNA]</scope>
</reference>
<sequence length="210" mass="23400">MATGVVRQTATGQVFGAAPKVSELSAKAQRLGLETRGDVEAEFLRAKAGWSKGTAYHCPFCDREFWSPSGARKHMKTQGPMGLVLRGVFVMSQSADSNDVRQRLVDAEENLARAARRVRVLRGEMLCGHYNPDELDEAIKEYREAKAQAGKAHVAWIQARRQECRKRGTPQEAPPEALGISLPRVLFFRWLYETGRMSGWPESKVGKNAI</sequence>
<proteinExistence type="predicted"/>